<feature type="transmembrane region" description="Helical" evidence="1">
    <location>
        <begin position="26"/>
        <end position="48"/>
    </location>
</feature>
<dbReference type="AlphaFoldDB" id="F8JMG0"/>
<evidence type="ECO:0000313" key="2">
    <source>
        <dbReference type="EMBL" id="AEW99362.1"/>
    </source>
</evidence>
<dbReference type="PANTHER" id="PTHR42305:SF1">
    <property type="entry name" value="MEMBRANE PROTEIN RV1733C-RELATED"/>
    <property type="match status" value="1"/>
</dbReference>
<dbReference type="PATRIC" id="fig|1003195.11.peg.551"/>
<keyword evidence="3" id="KW-1185">Reference proteome</keyword>
<keyword evidence="1" id="KW-1133">Transmembrane helix</keyword>
<keyword evidence="2" id="KW-0614">Plasmid</keyword>
<protein>
    <recommendedName>
        <fullName evidence="4">Integral membrane protein</fullName>
    </recommendedName>
</protein>
<accession>F8JMG0</accession>
<evidence type="ECO:0000313" key="3">
    <source>
        <dbReference type="Proteomes" id="UP000007842"/>
    </source>
</evidence>
<dbReference type="Proteomes" id="UP000007842">
    <property type="component" value="Plasmid pSCATT"/>
</dbReference>
<dbReference type="KEGG" id="scy:SCATT_p11690"/>
<dbReference type="EMBL" id="CP003229">
    <property type="protein sequence ID" value="AEW99362.1"/>
    <property type="molecule type" value="Genomic_DNA"/>
</dbReference>
<reference evidence="3" key="1">
    <citation type="submission" date="2011-12" db="EMBL/GenBank/DDBJ databases">
        <title>Complete genome sequence of Streptomyces cattleya strain DSM 46488.</title>
        <authorList>
            <person name="Ou H.-Y."/>
            <person name="Li P."/>
            <person name="Zhao C."/>
            <person name="O'Hagan D."/>
            <person name="Deng Z."/>
        </authorList>
    </citation>
    <scope>NUCLEOTIDE SEQUENCE [LARGE SCALE GENOMIC DNA]</scope>
    <source>
        <strain evidence="3">ATCC 35852 / DSM 46488 / JCM 4925 / NBRC 14057 / NRRL 8057</strain>
        <plasmid evidence="3">Plasmid pSCATT</plasmid>
    </source>
</reference>
<dbReference type="OrthoDB" id="4213157at2"/>
<geneLocation type="plasmid" evidence="2 3">
    <name>pSCATT</name>
</geneLocation>
<keyword evidence="1" id="KW-0812">Transmembrane</keyword>
<dbReference type="InterPro" id="IPR039708">
    <property type="entry name" value="MT1774/Rv1733c-like"/>
</dbReference>
<name>F8JMG0_STREN</name>
<dbReference type="RefSeq" id="WP_014151027.1">
    <property type="nucleotide sequence ID" value="NC_016113.1"/>
</dbReference>
<evidence type="ECO:0000256" key="1">
    <source>
        <dbReference type="SAM" id="Phobius"/>
    </source>
</evidence>
<dbReference type="PANTHER" id="PTHR42305">
    <property type="entry name" value="MEMBRANE PROTEIN RV1733C-RELATED"/>
    <property type="match status" value="1"/>
</dbReference>
<gene>
    <name evidence="2" type="ordered locus">SCATT_p11690</name>
</gene>
<dbReference type="HOGENOM" id="CLU_084215_2_1_11"/>
<keyword evidence="1" id="KW-0472">Membrane</keyword>
<sequence length="188" mass="19453">MRNRGPRPGRDGNPLRRPVDRARARLAPATAAGGVLAAVTAAVVAVAAHRAGTDAARRTAAHRHQVTAITLPVPGAPLAGHVPVPARWSYPAGHPHTGHVRALATTAVGTRIPLWVDDSGDPAPPPPTPGRITGEAVDAALAALTVAALVGTCVQAAVRRHLDARAAAGWARDWERVEPHWSGRSRSA</sequence>
<evidence type="ECO:0008006" key="4">
    <source>
        <dbReference type="Google" id="ProtNLM"/>
    </source>
</evidence>
<dbReference type="KEGG" id="sct:SCAT_p0572"/>
<accession>G8XET9</accession>
<proteinExistence type="predicted"/>
<organism evidence="2 3">
    <name type="scientific">Streptantibioticus cattleyicolor (strain ATCC 35852 / DSM 46488 / JCM 4925 / NBRC 14057 / NRRL 8057)</name>
    <name type="common">Streptomyces cattleya</name>
    <dbReference type="NCBI Taxonomy" id="1003195"/>
    <lineage>
        <taxon>Bacteria</taxon>
        <taxon>Bacillati</taxon>
        <taxon>Actinomycetota</taxon>
        <taxon>Actinomycetes</taxon>
        <taxon>Kitasatosporales</taxon>
        <taxon>Streptomycetaceae</taxon>
        <taxon>Streptantibioticus</taxon>
    </lineage>
</organism>